<name>A0A813ER62_POLGL</name>
<reference evidence="2" key="1">
    <citation type="submission" date="2021-02" db="EMBL/GenBank/DDBJ databases">
        <authorList>
            <person name="Dougan E. K."/>
            <person name="Rhodes N."/>
            <person name="Thang M."/>
            <person name="Chan C."/>
        </authorList>
    </citation>
    <scope>NUCLEOTIDE SEQUENCE</scope>
</reference>
<keyword evidence="3" id="KW-1185">Reference proteome</keyword>
<feature type="region of interest" description="Disordered" evidence="1">
    <location>
        <begin position="1"/>
        <end position="105"/>
    </location>
</feature>
<feature type="compositionally biased region" description="Basic and acidic residues" evidence="1">
    <location>
        <begin position="1"/>
        <end position="15"/>
    </location>
</feature>
<accession>A0A813ER62</accession>
<gene>
    <name evidence="2" type="ORF">PGLA1383_LOCUS21832</name>
</gene>
<feature type="region of interest" description="Disordered" evidence="1">
    <location>
        <begin position="127"/>
        <end position="254"/>
    </location>
</feature>
<evidence type="ECO:0000313" key="3">
    <source>
        <dbReference type="Proteomes" id="UP000654075"/>
    </source>
</evidence>
<feature type="compositionally biased region" description="Basic and acidic residues" evidence="1">
    <location>
        <begin position="188"/>
        <end position="203"/>
    </location>
</feature>
<dbReference type="Proteomes" id="UP000654075">
    <property type="component" value="Unassembled WGS sequence"/>
</dbReference>
<feature type="compositionally biased region" description="Basic and acidic residues" evidence="1">
    <location>
        <begin position="141"/>
        <end position="150"/>
    </location>
</feature>
<sequence length="254" mass="26573">MEDRPKEELEIKLERAAGPAKGVAKDGKSNREARRAKRRKIEAGAFQAEKPPGAPAAASASAEVSAAVAAAAKHSGKRGDGGREGGSVASEPGGTSFGPRFKGLGEGDLTSVRSKWQLHTLAGVRTTTSEDNAKAATDFFEQMRKQKEARLAQQAPQAKQPEGQATDAAGGESEPAVASKPTFRRPTPRAEKDESAPATERADAFSTPGARTLEACVAGAGGRRRKMEQTGQATAPAPLPKKRRAVCAADFEDE</sequence>
<feature type="compositionally biased region" description="Basic and acidic residues" evidence="1">
    <location>
        <begin position="23"/>
        <end position="33"/>
    </location>
</feature>
<evidence type="ECO:0000313" key="2">
    <source>
        <dbReference type="EMBL" id="CAE8603625.1"/>
    </source>
</evidence>
<feature type="compositionally biased region" description="Low complexity" evidence="1">
    <location>
        <begin position="43"/>
        <end position="73"/>
    </location>
</feature>
<protein>
    <submittedName>
        <fullName evidence="2">Uncharacterized protein</fullName>
    </submittedName>
</protein>
<dbReference type="AlphaFoldDB" id="A0A813ER62"/>
<comment type="caution">
    <text evidence="2">The sequence shown here is derived from an EMBL/GenBank/DDBJ whole genome shotgun (WGS) entry which is preliminary data.</text>
</comment>
<evidence type="ECO:0000256" key="1">
    <source>
        <dbReference type="SAM" id="MobiDB-lite"/>
    </source>
</evidence>
<proteinExistence type="predicted"/>
<dbReference type="EMBL" id="CAJNNV010015586">
    <property type="protein sequence ID" value="CAE8603625.1"/>
    <property type="molecule type" value="Genomic_DNA"/>
</dbReference>
<organism evidence="2 3">
    <name type="scientific">Polarella glacialis</name>
    <name type="common">Dinoflagellate</name>
    <dbReference type="NCBI Taxonomy" id="89957"/>
    <lineage>
        <taxon>Eukaryota</taxon>
        <taxon>Sar</taxon>
        <taxon>Alveolata</taxon>
        <taxon>Dinophyceae</taxon>
        <taxon>Suessiales</taxon>
        <taxon>Suessiaceae</taxon>
        <taxon>Polarella</taxon>
    </lineage>
</organism>